<feature type="compositionally biased region" description="Polar residues" evidence="1">
    <location>
        <begin position="1"/>
        <end position="16"/>
    </location>
</feature>
<dbReference type="Proteomes" id="UP000294545">
    <property type="component" value="Unassembled WGS sequence"/>
</dbReference>
<comment type="caution">
    <text evidence="2">The sequence shown here is derived from an EMBL/GenBank/DDBJ whole genome shotgun (WGS) entry which is preliminary data.</text>
</comment>
<feature type="region of interest" description="Disordered" evidence="1">
    <location>
        <begin position="1"/>
        <end position="52"/>
    </location>
</feature>
<evidence type="ECO:0000313" key="3">
    <source>
        <dbReference type="Proteomes" id="UP000294545"/>
    </source>
</evidence>
<accession>A0A4R1MZT6</accession>
<evidence type="ECO:0000256" key="1">
    <source>
        <dbReference type="SAM" id="MobiDB-lite"/>
    </source>
</evidence>
<sequence>MNESTFNSLPQQGSQKNRNKKGLQQDPGIDEKTDLKKHFNKNNKSYQSKEKS</sequence>
<name>A0A4R1MZT6_9FIRM</name>
<organism evidence="2 3">
    <name type="scientific">Natranaerovirga hydrolytica</name>
    <dbReference type="NCBI Taxonomy" id="680378"/>
    <lineage>
        <taxon>Bacteria</taxon>
        <taxon>Bacillati</taxon>
        <taxon>Bacillota</taxon>
        <taxon>Clostridia</taxon>
        <taxon>Lachnospirales</taxon>
        <taxon>Natranaerovirgaceae</taxon>
        <taxon>Natranaerovirga</taxon>
    </lineage>
</organism>
<keyword evidence="3" id="KW-1185">Reference proteome</keyword>
<dbReference type="EMBL" id="SMGQ01000011">
    <property type="protein sequence ID" value="TCK98806.1"/>
    <property type="molecule type" value="Genomic_DNA"/>
</dbReference>
<dbReference type="AlphaFoldDB" id="A0A4R1MZT6"/>
<protein>
    <submittedName>
        <fullName evidence="2">Uncharacterized protein</fullName>
    </submittedName>
</protein>
<proteinExistence type="predicted"/>
<dbReference type="RefSeq" id="WP_165868529.1">
    <property type="nucleotide sequence ID" value="NZ_SMGQ01000011.1"/>
</dbReference>
<reference evidence="2 3" key="1">
    <citation type="submission" date="2019-03" db="EMBL/GenBank/DDBJ databases">
        <title>Genomic Encyclopedia of Type Strains, Phase IV (KMG-IV): sequencing the most valuable type-strain genomes for metagenomic binning, comparative biology and taxonomic classification.</title>
        <authorList>
            <person name="Goeker M."/>
        </authorList>
    </citation>
    <scope>NUCLEOTIDE SEQUENCE [LARGE SCALE GENOMIC DNA]</scope>
    <source>
        <strain evidence="2 3">DSM 24176</strain>
    </source>
</reference>
<evidence type="ECO:0000313" key="2">
    <source>
        <dbReference type="EMBL" id="TCK98806.1"/>
    </source>
</evidence>
<gene>
    <name evidence="2" type="ORF">EDC19_1245</name>
</gene>